<keyword evidence="2" id="KW-1185">Reference proteome</keyword>
<comment type="caution">
    <text evidence="1">The sequence shown here is derived from an EMBL/GenBank/DDBJ whole genome shotgun (WGS) entry which is preliminary data.</text>
</comment>
<dbReference type="Proteomes" id="UP001295684">
    <property type="component" value="Unassembled WGS sequence"/>
</dbReference>
<dbReference type="EMBL" id="CAMPGE010018146">
    <property type="protein sequence ID" value="CAI2376583.1"/>
    <property type="molecule type" value="Genomic_DNA"/>
</dbReference>
<evidence type="ECO:0000313" key="2">
    <source>
        <dbReference type="Proteomes" id="UP001295684"/>
    </source>
</evidence>
<proteinExistence type="predicted"/>
<evidence type="ECO:0000313" key="1">
    <source>
        <dbReference type="EMBL" id="CAI2376583.1"/>
    </source>
</evidence>
<gene>
    <name evidence="1" type="ORF">ECRASSUSDP1_LOCUS17953</name>
</gene>
<reference evidence="1" key="1">
    <citation type="submission" date="2023-07" db="EMBL/GenBank/DDBJ databases">
        <authorList>
            <consortium name="AG Swart"/>
            <person name="Singh M."/>
            <person name="Singh A."/>
            <person name="Seah K."/>
            <person name="Emmerich C."/>
        </authorList>
    </citation>
    <scope>NUCLEOTIDE SEQUENCE</scope>
    <source>
        <strain evidence="1">DP1</strain>
    </source>
</reference>
<accession>A0AAD2D1Q7</accession>
<name>A0AAD2D1Q7_EUPCR</name>
<sequence length="56" mass="6500">MISQNARRALGSTISEKALWLLFKIAFSSNNMVRIYNLLVNTNNERYVIMSFCISR</sequence>
<protein>
    <submittedName>
        <fullName evidence="1">Uncharacterized protein</fullName>
    </submittedName>
</protein>
<dbReference type="AlphaFoldDB" id="A0AAD2D1Q7"/>
<organism evidence="1 2">
    <name type="scientific">Euplotes crassus</name>
    <dbReference type="NCBI Taxonomy" id="5936"/>
    <lineage>
        <taxon>Eukaryota</taxon>
        <taxon>Sar</taxon>
        <taxon>Alveolata</taxon>
        <taxon>Ciliophora</taxon>
        <taxon>Intramacronucleata</taxon>
        <taxon>Spirotrichea</taxon>
        <taxon>Hypotrichia</taxon>
        <taxon>Euplotida</taxon>
        <taxon>Euplotidae</taxon>
        <taxon>Moneuplotes</taxon>
    </lineage>
</organism>